<evidence type="ECO:0000313" key="2">
    <source>
        <dbReference type="EMBL" id="EQA38703.1"/>
    </source>
</evidence>
<dbReference type="EMBL" id="AHMM02000006">
    <property type="protein sequence ID" value="EQA38703.1"/>
    <property type="molecule type" value="Genomic_DNA"/>
</dbReference>
<proteinExistence type="predicted"/>
<sequence>MFRNNHFGCGKKLTPSPEESKQMIPPKDKLELLLKGKTGTK</sequence>
<organism evidence="2 3">
    <name type="scientific">Leptospira inadai serovar Lyme str. 10</name>
    <dbReference type="NCBI Taxonomy" id="1049790"/>
    <lineage>
        <taxon>Bacteria</taxon>
        <taxon>Pseudomonadati</taxon>
        <taxon>Spirochaetota</taxon>
        <taxon>Spirochaetia</taxon>
        <taxon>Leptospirales</taxon>
        <taxon>Leptospiraceae</taxon>
        <taxon>Leptospira</taxon>
    </lineage>
</organism>
<protein>
    <submittedName>
        <fullName evidence="2">Uncharacterized protein</fullName>
    </submittedName>
</protein>
<name>V6HFS4_9LEPT</name>
<accession>V6HFS4</accession>
<reference evidence="2 3" key="1">
    <citation type="submission" date="2013-05" db="EMBL/GenBank/DDBJ databases">
        <authorList>
            <person name="Harkins D.M."/>
            <person name="Durkin A.S."/>
            <person name="Brinkac L.M."/>
            <person name="Haft D.H."/>
            <person name="Selengut J.D."/>
            <person name="Sanka R."/>
            <person name="DePew J."/>
            <person name="Purushe J."/>
            <person name="Hartskeerl R.A."/>
            <person name="Ahmed A."/>
            <person name="van der Linden H."/>
            <person name="Goris M.G.A."/>
            <person name="Vinetz J.M."/>
            <person name="Sutton G.G."/>
            <person name="Nierman W.C."/>
            <person name="Fouts D.E."/>
        </authorList>
    </citation>
    <scope>NUCLEOTIDE SEQUENCE [LARGE SCALE GENOMIC DNA]</scope>
    <source>
        <strain evidence="2 3">10</strain>
    </source>
</reference>
<feature type="region of interest" description="Disordered" evidence="1">
    <location>
        <begin position="1"/>
        <end position="26"/>
    </location>
</feature>
<gene>
    <name evidence="2" type="ORF">LEP1GSC047_2087</name>
</gene>
<dbReference type="AlphaFoldDB" id="V6HFS4"/>
<comment type="caution">
    <text evidence="2">The sequence shown here is derived from an EMBL/GenBank/DDBJ whole genome shotgun (WGS) entry which is preliminary data.</text>
</comment>
<evidence type="ECO:0000313" key="3">
    <source>
        <dbReference type="Proteomes" id="UP000018719"/>
    </source>
</evidence>
<dbReference type="STRING" id="1049790.LEP1GSC047_2087"/>
<evidence type="ECO:0000256" key="1">
    <source>
        <dbReference type="SAM" id="MobiDB-lite"/>
    </source>
</evidence>
<dbReference type="Proteomes" id="UP000018719">
    <property type="component" value="Unassembled WGS sequence"/>
</dbReference>